<protein>
    <submittedName>
        <fullName evidence="3">Leucine rich repeat-containing protein</fullName>
    </submittedName>
</protein>
<sequence>MVNPFLVAASQSPALRSALREREASRQRRGRKGTEETEERKGAKTKTTEAEEKEASRPSSPSGRKRSPSCVYGRDEARLRFLWQQLQTSSAGVVAAEAVTAAVVALARRSEELRREVNGEAESLYPRENATWNEDEVLPAGILAEAGDFDILQYTSLKFVCPFTFDLNLRGGTHLWTALHLAAHAGNVQVVQQLLDGGASVSVWNRQGRCCQAVARGQHQQAIDRTLFHQHQADLWRVTHRTARCKLKW</sequence>
<gene>
    <name evidence="3" type="ORF">TGMAS_203180B</name>
</gene>
<keyword evidence="1" id="KW-0040">ANK repeat</keyword>
<dbReference type="Pfam" id="PF00023">
    <property type="entry name" value="Ank"/>
    <property type="match status" value="1"/>
</dbReference>
<organism evidence="3 4">
    <name type="scientific">Toxoplasma gondii MAS</name>
    <dbReference type="NCBI Taxonomy" id="943118"/>
    <lineage>
        <taxon>Eukaryota</taxon>
        <taxon>Sar</taxon>
        <taxon>Alveolata</taxon>
        <taxon>Apicomplexa</taxon>
        <taxon>Conoidasida</taxon>
        <taxon>Coccidia</taxon>
        <taxon>Eucoccidiorida</taxon>
        <taxon>Eimeriorina</taxon>
        <taxon>Sarcocystidae</taxon>
        <taxon>Toxoplasma</taxon>
    </lineage>
</organism>
<dbReference type="InterPro" id="IPR002110">
    <property type="entry name" value="Ankyrin_rpt"/>
</dbReference>
<evidence type="ECO:0000256" key="1">
    <source>
        <dbReference type="PROSITE-ProRule" id="PRU00023"/>
    </source>
</evidence>
<dbReference type="Gene3D" id="1.25.40.20">
    <property type="entry name" value="Ankyrin repeat-containing domain"/>
    <property type="match status" value="1"/>
</dbReference>
<name>A0A086Q964_TOXGO</name>
<dbReference type="PROSITE" id="PS50297">
    <property type="entry name" value="ANK_REP_REGION"/>
    <property type="match status" value="1"/>
</dbReference>
<evidence type="ECO:0000313" key="3">
    <source>
        <dbReference type="EMBL" id="KFH09146.1"/>
    </source>
</evidence>
<dbReference type="EMBL" id="AEXC02001940">
    <property type="protein sequence ID" value="KFH09146.1"/>
    <property type="molecule type" value="Genomic_DNA"/>
</dbReference>
<comment type="caution">
    <text evidence="3">The sequence shown here is derived from an EMBL/GenBank/DDBJ whole genome shotgun (WGS) entry which is preliminary data.</text>
</comment>
<feature type="region of interest" description="Disordered" evidence="2">
    <location>
        <begin position="1"/>
        <end position="70"/>
    </location>
</feature>
<proteinExistence type="predicted"/>
<dbReference type="SUPFAM" id="SSF48403">
    <property type="entry name" value="Ankyrin repeat"/>
    <property type="match status" value="1"/>
</dbReference>
<feature type="repeat" description="ANK" evidence="1">
    <location>
        <begin position="174"/>
        <end position="206"/>
    </location>
</feature>
<reference evidence="3 4" key="1">
    <citation type="submission" date="2014-04" db="EMBL/GenBank/DDBJ databases">
        <authorList>
            <person name="Sibley D."/>
            <person name="Venepally P."/>
            <person name="Karamycheva S."/>
            <person name="Hadjithomas M."/>
            <person name="Khan A."/>
            <person name="Brunk B."/>
            <person name="Roos D."/>
            <person name="Caler E."/>
            <person name="Lorenzi H."/>
        </authorList>
    </citation>
    <scope>NUCLEOTIDE SEQUENCE [LARGE SCALE GENOMIC DNA]</scope>
    <source>
        <strain evidence="3 4">MAS</strain>
    </source>
</reference>
<dbReference type="Proteomes" id="UP000028821">
    <property type="component" value="Unassembled WGS sequence"/>
</dbReference>
<dbReference type="SMART" id="SM00248">
    <property type="entry name" value="ANK"/>
    <property type="match status" value="1"/>
</dbReference>
<evidence type="ECO:0000256" key="2">
    <source>
        <dbReference type="SAM" id="MobiDB-lite"/>
    </source>
</evidence>
<dbReference type="PROSITE" id="PS50088">
    <property type="entry name" value="ANK_REPEAT"/>
    <property type="match status" value="1"/>
</dbReference>
<accession>A0A086Q964</accession>
<feature type="compositionally biased region" description="Basic and acidic residues" evidence="2">
    <location>
        <begin position="18"/>
        <end position="56"/>
    </location>
</feature>
<dbReference type="InterPro" id="IPR036770">
    <property type="entry name" value="Ankyrin_rpt-contain_sf"/>
</dbReference>
<evidence type="ECO:0000313" key="4">
    <source>
        <dbReference type="Proteomes" id="UP000028821"/>
    </source>
</evidence>
<dbReference type="VEuPathDB" id="ToxoDB:TGMAS_203180B"/>
<dbReference type="AlphaFoldDB" id="A0A086Q964"/>